<gene>
    <name evidence="5" type="ORF">MICPUCDRAFT_49168</name>
</gene>
<dbReference type="GeneID" id="9689739"/>
<feature type="region of interest" description="Disordered" evidence="4">
    <location>
        <begin position="236"/>
        <end position="278"/>
    </location>
</feature>
<dbReference type="KEGG" id="mpp:MICPUCDRAFT_49168"/>
<dbReference type="eggNOG" id="ENOG502RRE2">
    <property type="taxonomic scope" value="Eukaryota"/>
</dbReference>
<dbReference type="AlphaFoldDB" id="C1N8N3"/>
<reference evidence="5 6" key="1">
    <citation type="journal article" date="2009" name="Science">
        <title>Green evolution and dynamic adaptations revealed by genomes of the marine picoeukaryotes Micromonas.</title>
        <authorList>
            <person name="Worden A.Z."/>
            <person name="Lee J.H."/>
            <person name="Mock T."/>
            <person name="Rouze P."/>
            <person name="Simmons M.P."/>
            <person name="Aerts A.L."/>
            <person name="Allen A.E."/>
            <person name="Cuvelier M.L."/>
            <person name="Derelle E."/>
            <person name="Everett M.V."/>
            <person name="Foulon E."/>
            <person name="Grimwood J."/>
            <person name="Gundlach H."/>
            <person name="Henrissat B."/>
            <person name="Napoli C."/>
            <person name="McDonald S.M."/>
            <person name="Parker M.S."/>
            <person name="Rombauts S."/>
            <person name="Salamov A."/>
            <person name="Von Dassow P."/>
            <person name="Badger J.H."/>
            <person name="Coutinho P.M."/>
            <person name="Demir E."/>
            <person name="Dubchak I."/>
            <person name="Gentemann C."/>
            <person name="Eikrem W."/>
            <person name="Gready J.E."/>
            <person name="John U."/>
            <person name="Lanier W."/>
            <person name="Lindquist E.A."/>
            <person name="Lucas S."/>
            <person name="Mayer K.F."/>
            <person name="Moreau H."/>
            <person name="Not F."/>
            <person name="Otillar R."/>
            <person name="Panaud O."/>
            <person name="Pangilinan J."/>
            <person name="Paulsen I."/>
            <person name="Piegu B."/>
            <person name="Poliakov A."/>
            <person name="Robbens S."/>
            <person name="Schmutz J."/>
            <person name="Toulza E."/>
            <person name="Wyss T."/>
            <person name="Zelensky A."/>
            <person name="Zhou K."/>
            <person name="Armbrust E.V."/>
            <person name="Bhattacharya D."/>
            <person name="Goodenough U.W."/>
            <person name="Van de Peer Y."/>
            <person name="Grigoriev I.V."/>
        </authorList>
    </citation>
    <scope>NUCLEOTIDE SEQUENCE [LARGE SCALE GENOMIC DNA]</scope>
    <source>
        <strain evidence="5 6">CCMP1545</strain>
    </source>
</reference>
<dbReference type="RefSeq" id="XP_003064298.1">
    <property type="nucleotide sequence ID" value="XM_003064252.1"/>
</dbReference>
<keyword evidence="2" id="KW-0804">Transcription</keyword>
<feature type="region of interest" description="Disordered" evidence="4">
    <location>
        <begin position="1"/>
        <end position="223"/>
    </location>
</feature>
<keyword evidence="1" id="KW-0805">Transcription regulation</keyword>
<feature type="region of interest" description="Disordered" evidence="4">
    <location>
        <begin position="370"/>
        <end position="401"/>
    </location>
</feature>
<evidence type="ECO:0000256" key="1">
    <source>
        <dbReference type="ARBA" id="ARBA00023015"/>
    </source>
</evidence>
<dbReference type="EMBL" id="GG663750">
    <property type="protein sequence ID" value="EEH51920.1"/>
    <property type="molecule type" value="Genomic_DNA"/>
</dbReference>
<dbReference type="InterPro" id="IPR052435">
    <property type="entry name" value="YY1-Transcr_Regul"/>
</dbReference>
<feature type="compositionally biased region" description="Acidic residues" evidence="4">
    <location>
        <begin position="151"/>
        <end position="176"/>
    </location>
</feature>
<feature type="compositionally biased region" description="Acidic residues" evidence="4">
    <location>
        <begin position="334"/>
        <end position="355"/>
    </location>
</feature>
<dbReference type="STRING" id="564608.C1N8N3"/>
<proteinExistence type="predicted"/>
<evidence type="ECO:0000313" key="5">
    <source>
        <dbReference type="EMBL" id="EEH51920.1"/>
    </source>
</evidence>
<keyword evidence="6" id="KW-1185">Reference proteome</keyword>
<evidence type="ECO:0000256" key="3">
    <source>
        <dbReference type="ARBA" id="ARBA00023242"/>
    </source>
</evidence>
<evidence type="ECO:0000256" key="4">
    <source>
        <dbReference type="SAM" id="MobiDB-lite"/>
    </source>
</evidence>
<dbReference type="GO" id="GO:0005634">
    <property type="term" value="C:nucleus"/>
    <property type="evidence" value="ECO:0007669"/>
    <property type="project" value="TreeGrafter"/>
</dbReference>
<feature type="compositionally biased region" description="Acidic residues" evidence="4">
    <location>
        <begin position="200"/>
        <end position="211"/>
    </location>
</feature>
<dbReference type="PANTHER" id="PTHR16088:SF3">
    <property type="entry name" value="GON-4-LIKE PROTEIN"/>
    <property type="match status" value="1"/>
</dbReference>
<accession>C1N8N3</accession>
<dbReference type="Proteomes" id="UP000001876">
    <property type="component" value="Unassembled WGS sequence"/>
</dbReference>
<feature type="compositionally biased region" description="Low complexity" evidence="4">
    <location>
        <begin position="1"/>
        <end position="31"/>
    </location>
</feature>
<organism evidence="6">
    <name type="scientific">Micromonas pusilla (strain CCMP1545)</name>
    <name type="common">Picoplanktonic green alga</name>
    <dbReference type="NCBI Taxonomy" id="564608"/>
    <lineage>
        <taxon>Eukaryota</taxon>
        <taxon>Viridiplantae</taxon>
        <taxon>Chlorophyta</taxon>
        <taxon>Mamiellophyceae</taxon>
        <taxon>Mamiellales</taxon>
        <taxon>Mamiellaceae</taxon>
        <taxon>Micromonas</taxon>
    </lineage>
</organism>
<evidence type="ECO:0000256" key="2">
    <source>
        <dbReference type="ARBA" id="ARBA00023163"/>
    </source>
</evidence>
<feature type="compositionally biased region" description="Low complexity" evidence="4">
    <location>
        <begin position="212"/>
        <end position="221"/>
    </location>
</feature>
<evidence type="ECO:0000313" key="6">
    <source>
        <dbReference type="Proteomes" id="UP000001876"/>
    </source>
</evidence>
<feature type="compositionally biased region" description="Gly residues" evidence="4">
    <location>
        <begin position="137"/>
        <end position="147"/>
    </location>
</feature>
<dbReference type="PANTHER" id="PTHR16088">
    <property type="entry name" value="YY1 ASSOCIATED PROTEIN-RELATED"/>
    <property type="match status" value="1"/>
</dbReference>
<dbReference type="GO" id="GO:0003712">
    <property type="term" value="F:transcription coregulator activity"/>
    <property type="evidence" value="ECO:0007669"/>
    <property type="project" value="TreeGrafter"/>
</dbReference>
<protein>
    <submittedName>
        <fullName evidence="5">Predicted protein</fullName>
    </submittedName>
</protein>
<feature type="compositionally biased region" description="Acidic residues" evidence="4">
    <location>
        <begin position="82"/>
        <end position="115"/>
    </location>
</feature>
<sequence>MDAVAAPPAASAPAATLDYATPGARATAPTTELPRAGDDAPAPTSDPRPTTSGAASLRSGMETGDESDDEDFDPNARSPGDDGSDDDGTTPEKDDDDSDDDDDDSDSDSDAEDSDAEARRTLLATLPHRDAPTPAGSEGGGGGGGGASAAETEDLVDSDEEDTDSDDDSSSDDDLESVSLVPEDSNALDASVSARRGARDDDDDETADDADGGVTASAGATPCTSAVARAAFSGVGEEVTSPGGGGGAAQSLKRPHSGARDDSDGETSDTGMIAKRTRAHVNLHDVDVDYLEKMMPLPADEDAYQFFDDDEEYANFLSAISLDFNVPAPGEGGGGDDGDDEHDDDDDDDDDDDYALVDPKAARVDRRLKSLNELQNLPPAQRRTKHRKNEPYVYKPKSERPQYKERPIYSTVRTRRMLRVAAEQRRDAAVAAAAGAASLPRGVSGGDFSPSQIGALHGMVHDHVQLLLQTFARTAWNPAPEMQQVARQTLDNINAMVYLTTSRLQAKSQ</sequence>
<dbReference type="GO" id="GO:0006355">
    <property type="term" value="P:regulation of DNA-templated transcription"/>
    <property type="evidence" value="ECO:0007669"/>
    <property type="project" value="TreeGrafter"/>
</dbReference>
<keyword evidence="3" id="KW-0539">Nucleus</keyword>
<feature type="compositionally biased region" description="Acidic residues" evidence="4">
    <location>
        <begin position="63"/>
        <end position="73"/>
    </location>
</feature>
<name>C1N8N3_MICPC</name>
<feature type="non-terminal residue" evidence="5">
    <location>
        <position position="509"/>
    </location>
</feature>
<feature type="region of interest" description="Disordered" evidence="4">
    <location>
        <begin position="324"/>
        <end position="355"/>
    </location>
</feature>
<dbReference type="OrthoDB" id="49309at2759"/>